<protein>
    <recommendedName>
        <fullName evidence="13">EGF-like domain-containing protein</fullName>
    </recommendedName>
</protein>
<evidence type="ECO:0000256" key="5">
    <source>
        <dbReference type="ARBA" id="ARBA00022737"/>
    </source>
</evidence>
<dbReference type="PROSITE" id="PS01186">
    <property type="entry name" value="EGF_2"/>
    <property type="match status" value="1"/>
</dbReference>
<dbReference type="Gene3D" id="2.10.25.10">
    <property type="entry name" value="Laminin"/>
    <property type="match status" value="4"/>
</dbReference>
<dbReference type="InterPro" id="IPR001774">
    <property type="entry name" value="DSL"/>
</dbReference>
<accession>A0AAW2HAS4</accession>
<evidence type="ECO:0000256" key="4">
    <source>
        <dbReference type="ARBA" id="ARBA00022692"/>
    </source>
</evidence>
<feature type="chain" id="PRO_5043901349" description="EGF-like domain-containing protein" evidence="12">
    <location>
        <begin position="30"/>
        <end position="373"/>
    </location>
</feature>
<dbReference type="AlphaFoldDB" id="A0AAW2HAS4"/>
<dbReference type="FunFam" id="2.10.25.140:FF:000002">
    <property type="entry name" value="Delta-like protein"/>
    <property type="match status" value="1"/>
</dbReference>
<keyword evidence="12" id="KW-0732">Signal</keyword>
<dbReference type="PANTHER" id="PTHR11219:SF69">
    <property type="entry name" value="TENEURIN-A"/>
    <property type="match status" value="1"/>
</dbReference>
<dbReference type="PANTHER" id="PTHR11219">
    <property type="entry name" value="TENEURIN AND N-ACETYLGLUCOSAMINE-1-PHOSPHODIESTER ALPHA-N-ACETYLGLUCOSAMINIDASE"/>
    <property type="match status" value="1"/>
</dbReference>
<gene>
    <name evidence="14" type="ORF">PYX00_009227</name>
</gene>
<feature type="domain" description="EGF-like" evidence="13">
    <location>
        <begin position="200"/>
        <end position="233"/>
    </location>
</feature>
<dbReference type="GO" id="GO:0042803">
    <property type="term" value="F:protein homodimerization activity"/>
    <property type="evidence" value="ECO:0007669"/>
    <property type="project" value="TreeGrafter"/>
</dbReference>
<comment type="subcellular location">
    <subcellularLocation>
        <location evidence="1">Membrane</location>
        <topology evidence="1">Single-pass type I membrane protein</topology>
    </subcellularLocation>
</comment>
<keyword evidence="5" id="KW-0677">Repeat</keyword>
<evidence type="ECO:0000256" key="8">
    <source>
        <dbReference type="ARBA" id="ARBA00023157"/>
    </source>
</evidence>
<keyword evidence="7" id="KW-0472">Membrane</keyword>
<evidence type="ECO:0000256" key="12">
    <source>
        <dbReference type="SAM" id="SignalP"/>
    </source>
</evidence>
<name>A0AAW2HAS4_9NEOP</name>
<dbReference type="PROSITE" id="PS50026">
    <property type="entry name" value="EGF_3"/>
    <property type="match status" value="3"/>
</dbReference>
<dbReference type="SMART" id="SM00181">
    <property type="entry name" value="EGF"/>
    <property type="match status" value="7"/>
</dbReference>
<feature type="domain" description="EGF-like" evidence="13">
    <location>
        <begin position="266"/>
        <end position="307"/>
    </location>
</feature>
<dbReference type="CDD" id="cd00054">
    <property type="entry name" value="EGF_CA"/>
    <property type="match status" value="1"/>
</dbReference>
<evidence type="ECO:0000256" key="11">
    <source>
        <dbReference type="SAM" id="MobiDB-lite"/>
    </source>
</evidence>
<evidence type="ECO:0000313" key="14">
    <source>
        <dbReference type="EMBL" id="KAL0266773.1"/>
    </source>
</evidence>
<dbReference type="GO" id="GO:0043005">
    <property type="term" value="C:neuron projection"/>
    <property type="evidence" value="ECO:0007669"/>
    <property type="project" value="TreeGrafter"/>
</dbReference>
<feature type="domain" description="EGF-like" evidence="13">
    <location>
        <begin position="72"/>
        <end position="105"/>
    </location>
</feature>
<sequence>MAVNWGTVCGTVMFLALLLPAELANPSRTKYVPKWKKQACEIPALQNEHSHYTCDDNGEVKCLPGWTGDLCDVPICKKGCDPLQGYCKRPGECRCKLGYYGELCNKCIALPGCQHGYCNNSFECLCEEGWDGLFCSEPICRLDCHATRGYCDWPGECSCRLGWSGETCKDCQVLPGCQHGTCSKPLECKCNKGYTGILCQTPICAENCHKEHGYCLKPGECRCKVGWWGPNCEQCYAYPGCQHGKCRRPWECLCDEGWGGLLCDQELTYCDTHEGLCENGGTCVSLTEEDGDFRCGCPERYTGKHCEIEKTPEQMFPMRNQTVNKKDRPVLSTSKRPTTTTAAPIKLTKLPSEKPVLKVSTTTESKDEKTNET</sequence>
<dbReference type="GO" id="GO:0046982">
    <property type="term" value="F:protein heterodimerization activity"/>
    <property type="evidence" value="ECO:0007669"/>
    <property type="project" value="TreeGrafter"/>
</dbReference>
<evidence type="ECO:0000256" key="1">
    <source>
        <dbReference type="ARBA" id="ARBA00004479"/>
    </source>
</evidence>
<keyword evidence="3 10" id="KW-0245">EGF-like domain</keyword>
<feature type="compositionally biased region" description="Polar residues" evidence="11">
    <location>
        <begin position="331"/>
        <end position="342"/>
    </location>
</feature>
<dbReference type="GO" id="GO:0050839">
    <property type="term" value="F:cell adhesion molecule binding"/>
    <property type="evidence" value="ECO:0007669"/>
    <property type="project" value="TreeGrafter"/>
</dbReference>
<dbReference type="SUPFAM" id="SSF57196">
    <property type="entry name" value="EGF/Laminin"/>
    <property type="match status" value="1"/>
</dbReference>
<dbReference type="InterPro" id="IPR051216">
    <property type="entry name" value="Teneurin"/>
</dbReference>
<keyword evidence="2" id="KW-0217">Developmental protein</keyword>
<dbReference type="Pfam" id="PF00008">
    <property type="entry name" value="EGF"/>
    <property type="match status" value="1"/>
</dbReference>
<feature type="disulfide bond" evidence="10">
    <location>
        <begin position="223"/>
        <end position="232"/>
    </location>
</feature>
<dbReference type="EMBL" id="JARGDH010000005">
    <property type="protein sequence ID" value="KAL0266773.1"/>
    <property type="molecule type" value="Genomic_DNA"/>
</dbReference>
<feature type="compositionally biased region" description="Basic and acidic residues" evidence="11">
    <location>
        <begin position="364"/>
        <end position="373"/>
    </location>
</feature>
<evidence type="ECO:0000256" key="6">
    <source>
        <dbReference type="ARBA" id="ARBA00022989"/>
    </source>
</evidence>
<dbReference type="FunFam" id="2.10.25.10:FF:000018">
    <property type="entry name" value="Delta-like 1"/>
    <property type="match status" value="3"/>
</dbReference>
<evidence type="ECO:0000256" key="3">
    <source>
        <dbReference type="ARBA" id="ARBA00022536"/>
    </source>
</evidence>
<feature type="region of interest" description="Disordered" evidence="11">
    <location>
        <begin position="320"/>
        <end position="373"/>
    </location>
</feature>
<proteinExistence type="predicted"/>
<evidence type="ECO:0000256" key="9">
    <source>
        <dbReference type="ARBA" id="ARBA00023180"/>
    </source>
</evidence>
<dbReference type="GO" id="GO:0007157">
    <property type="term" value="P:heterophilic cell-cell adhesion via plasma membrane cell adhesion molecules"/>
    <property type="evidence" value="ECO:0007669"/>
    <property type="project" value="TreeGrafter"/>
</dbReference>
<keyword evidence="8 10" id="KW-1015">Disulfide bond</keyword>
<reference evidence="14" key="1">
    <citation type="journal article" date="2024" name="Gigascience">
        <title>Chromosome-level genome of the poultry shaft louse Menopon gallinae provides insight into the host-switching and adaptive evolution of parasitic lice.</title>
        <authorList>
            <person name="Xu Y."/>
            <person name="Ma L."/>
            <person name="Liu S."/>
            <person name="Liang Y."/>
            <person name="Liu Q."/>
            <person name="He Z."/>
            <person name="Tian L."/>
            <person name="Duan Y."/>
            <person name="Cai W."/>
            <person name="Li H."/>
            <person name="Song F."/>
        </authorList>
    </citation>
    <scope>NUCLEOTIDE SEQUENCE</scope>
    <source>
        <strain evidence="14">Cailab_2023a</strain>
    </source>
</reference>
<evidence type="ECO:0000256" key="10">
    <source>
        <dbReference type="PROSITE-ProRule" id="PRU00076"/>
    </source>
</evidence>
<feature type="disulfide bond" evidence="10">
    <location>
        <begin position="95"/>
        <end position="104"/>
    </location>
</feature>
<keyword evidence="9" id="KW-0325">Glycoprotein</keyword>
<dbReference type="GO" id="GO:0048666">
    <property type="term" value="P:neuron development"/>
    <property type="evidence" value="ECO:0007669"/>
    <property type="project" value="TreeGrafter"/>
</dbReference>
<feature type="signal peptide" evidence="12">
    <location>
        <begin position="1"/>
        <end position="29"/>
    </location>
</feature>
<dbReference type="Gene3D" id="2.10.25.140">
    <property type="match status" value="1"/>
</dbReference>
<dbReference type="Pfam" id="PF01414">
    <property type="entry name" value="DSL"/>
    <property type="match status" value="1"/>
</dbReference>
<dbReference type="InterPro" id="IPR000742">
    <property type="entry name" value="EGF"/>
</dbReference>
<keyword evidence="6" id="KW-1133">Transmembrane helix</keyword>
<evidence type="ECO:0000256" key="7">
    <source>
        <dbReference type="ARBA" id="ARBA00023136"/>
    </source>
</evidence>
<evidence type="ECO:0000256" key="2">
    <source>
        <dbReference type="ARBA" id="ARBA00022473"/>
    </source>
</evidence>
<dbReference type="PROSITE" id="PS00022">
    <property type="entry name" value="EGF_1"/>
    <property type="match status" value="4"/>
</dbReference>
<comment type="caution">
    <text evidence="14">The sequence shown here is derived from an EMBL/GenBank/DDBJ whole genome shotgun (WGS) entry which is preliminary data.</text>
</comment>
<comment type="caution">
    <text evidence="10">Lacks conserved residue(s) required for the propagation of feature annotation.</text>
</comment>
<evidence type="ECO:0000259" key="13">
    <source>
        <dbReference type="PROSITE" id="PS50026"/>
    </source>
</evidence>
<dbReference type="GO" id="GO:0007154">
    <property type="term" value="P:cell communication"/>
    <property type="evidence" value="ECO:0007669"/>
    <property type="project" value="InterPro"/>
</dbReference>
<dbReference type="Pfam" id="PF21700">
    <property type="entry name" value="EGF_DL_JAG"/>
    <property type="match status" value="3"/>
</dbReference>
<feature type="disulfide bond" evidence="10">
    <location>
        <begin position="297"/>
        <end position="306"/>
    </location>
</feature>
<organism evidence="14">
    <name type="scientific">Menopon gallinae</name>
    <name type="common">poultry shaft louse</name>
    <dbReference type="NCBI Taxonomy" id="328185"/>
    <lineage>
        <taxon>Eukaryota</taxon>
        <taxon>Metazoa</taxon>
        <taxon>Ecdysozoa</taxon>
        <taxon>Arthropoda</taxon>
        <taxon>Hexapoda</taxon>
        <taxon>Insecta</taxon>
        <taxon>Pterygota</taxon>
        <taxon>Neoptera</taxon>
        <taxon>Paraneoptera</taxon>
        <taxon>Psocodea</taxon>
        <taxon>Troctomorpha</taxon>
        <taxon>Phthiraptera</taxon>
        <taxon>Amblycera</taxon>
        <taxon>Menoponidae</taxon>
        <taxon>Menopon</taxon>
    </lineage>
</organism>
<dbReference type="GO" id="GO:0016020">
    <property type="term" value="C:membrane"/>
    <property type="evidence" value="ECO:0007669"/>
    <property type="project" value="UniProtKB-SubCell"/>
</dbReference>
<keyword evidence="4" id="KW-0812">Transmembrane</keyword>